<dbReference type="GO" id="GO:0008184">
    <property type="term" value="F:glycogen phosphorylase activity"/>
    <property type="evidence" value="ECO:0007669"/>
    <property type="project" value="InterPro"/>
</dbReference>
<evidence type="ECO:0000313" key="3">
    <source>
        <dbReference type="EMBL" id="SPF56253.1"/>
    </source>
</evidence>
<comment type="cofactor">
    <cofactor evidence="2">
        <name>pyridoxal 5'-phosphate</name>
        <dbReference type="ChEBI" id="CHEBI:597326"/>
    </cofactor>
</comment>
<dbReference type="PANTHER" id="PTHR11468">
    <property type="entry name" value="GLYCOGEN PHOSPHORYLASE"/>
    <property type="match status" value="1"/>
</dbReference>
<dbReference type="EC" id="2.4.1.1" evidence="2"/>
<keyword evidence="2 3" id="KW-0328">Glycosyltransferase</keyword>
<reference evidence="4" key="1">
    <citation type="submission" date="2018-02" db="EMBL/GenBank/DDBJ databases">
        <authorList>
            <person name="Hausmann B."/>
        </authorList>
    </citation>
    <scope>NUCLEOTIDE SEQUENCE [LARGE SCALE GENOMIC DNA]</scope>
    <source>
        <strain evidence="4">Peat soil MAG SbF1</strain>
    </source>
</reference>
<comment type="catalytic activity">
    <reaction evidence="2">
        <text>[(1-&gt;4)-alpha-D-glucosyl](n) + phosphate = [(1-&gt;4)-alpha-D-glucosyl](n-1) + alpha-D-glucose 1-phosphate</text>
        <dbReference type="Rhea" id="RHEA:41732"/>
        <dbReference type="Rhea" id="RHEA-COMP:9584"/>
        <dbReference type="Rhea" id="RHEA-COMP:9586"/>
        <dbReference type="ChEBI" id="CHEBI:15444"/>
        <dbReference type="ChEBI" id="CHEBI:43474"/>
        <dbReference type="ChEBI" id="CHEBI:58601"/>
        <dbReference type="EC" id="2.4.1.1"/>
    </reaction>
</comment>
<dbReference type="GO" id="GO:0030170">
    <property type="term" value="F:pyridoxal phosphate binding"/>
    <property type="evidence" value="ECO:0007669"/>
    <property type="project" value="TreeGrafter"/>
</dbReference>
<comment type="similarity">
    <text evidence="1 2">Belongs to the glycogen phosphorylase family.</text>
</comment>
<gene>
    <name evidence="3" type="primary">glgP_2b</name>
    <name evidence="3" type="ORF">SBF1_90001</name>
</gene>
<protein>
    <recommendedName>
        <fullName evidence="2">Alpha-1,4 glucan phosphorylase</fullName>
        <ecNumber evidence="2">2.4.1.1</ecNumber>
    </recommendedName>
</protein>
<keyword evidence="2 3" id="KW-0808">Transferase</keyword>
<dbReference type="GO" id="GO:0005980">
    <property type="term" value="P:glycogen catabolic process"/>
    <property type="evidence" value="ECO:0007669"/>
    <property type="project" value="TreeGrafter"/>
</dbReference>
<keyword evidence="2" id="KW-0119">Carbohydrate metabolism</keyword>
<comment type="function">
    <text evidence="2">Allosteric enzyme that catalyzes the rate-limiting step in glycogen catabolism, the phosphorolytic cleavage of glycogen to produce glucose-1-phosphate, and plays a central role in maintaining cellular and organismal glucose homeostasis.</text>
</comment>
<dbReference type="Proteomes" id="UP000238916">
    <property type="component" value="Unassembled WGS sequence"/>
</dbReference>
<evidence type="ECO:0000313" key="4">
    <source>
        <dbReference type="Proteomes" id="UP000238916"/>
    </source>
</evidence>
<dbReference type="PANTHER" id="PTHR11468:SF3">
    <property type="entry name" value="GLYCOGEN PHOSPHORYLASE, LIVER FORM"/>
    <property type="match status" value="1"/>
</dbReference>
<sequence length="131" mass="15659">MFVFGLTSDEVINFTRQRNYRSWDVYHSNSVLRQCVDQLINGFFNEDAGEEFRIIYDSLLVYNDEYFVLKDFASYIEAFSNLTDVYHERSTWNRMALVNIEEAGRFSSDRAIEEYAREIWKAKMNNPHPTR</sequence>
<accession>A0A2U3LWD9</accession>
<dbReference type="GO" id="GO:0005737">
    <property type="term" value="C:cytoplasm"/>
    <property type="evidence" value="ECO:0007669"/>
    <property type="project" value="TreeGrafter"/>
</dbReference>
<dbReference type="InterPro" id="IPR000811">
    <property type="entry name" value="Glyco_trans_35"/>
</dbReference>
<name>A0A2U3LWD9_9FIRM</name>
<dbReference type="Pfam" id="PF00343">
    <property type="entry name" value="Phosphorylase"/>
    <property type="match status" value="1"/>
</dbReference>
<evidence type="ECO:0000256" key="1">
    <source>
        <dbReference type="ARBA" id="ARBA00006047"/>
    </source>
</evidence>
<dbReference type="AlphaFoldDB" id="A0A2U3LWD9"/>
<evidence type="ECO:0000256" key="2">
    <source>
        <dbReference type="RuleBase" id="RU000587"/>
    </source>
</evidence>
<dbReference type="Gene3D" id="3.40.50.2000">
    <property type="entry name" value="Glycogen Phosphorylase B"/>
    <property type="match status" value="1"/>
</dbReference>
<dbReference type="EMBL" id="OMOF01000889">
    <property type="protein sequence ID" value="SPF56253.1"/>
    <property type="molecule type" value="Genomic_DNA"/>
</dbReference>
<keyword evidence="2" id="KW-0663">Pyridoxal phosphate</keyword>
<dbReference type="SUPFAM" id="SSF53756">
    <property type="entry name" value="UDP-Glycosyltransferase/glycogen phosphorylase"/>
    <property type="match status" value="1"/>
</dbReference>
<organism evidence="3 4">
    <name type="scientific">Candidatus Desulfosporosinus infrequens</name>
    <dbReference type="NCBI Taxonomy" id="2043169"/>
    <lineage>
        <taxon>Bacteria</taxon>
        <taxon>Bacillati</taxon>
        <taxon>Bacillota</taxon>
        <taxon>Clostridia</taxon>
        <taxon>Eubacteriales</taxon>
        <taxon>Desulfitobacteriaceae</taxon>
        <taxon>Desulfosporosinus</taxon>
    </lineage>
</organism>
<proteinExistence type="inferred from homology"/>